<proteinExistence type="predicted"/>
<protein>
    <submittedName>
        <fullName evidence="1">Uncharacterized protein</fullName>
    </submittedName>
</protein>
<name>A0ABR7SGI5_9ACTN</name>
<dbReference type="Proteomes" id="UP000642284">
    <property type="component" value="Unassembled WGS sequence"/>
</dbReference>
<evidence type="ECO:0000313" key="2">
    <source>
        <dbReference type="Proteomes" id="UP000642284"/>
    </source>
</evidence>
<dbReference type="Pfam" id="PF25746">
    <property type="entry name" value="Phage_Repressor_c"/>
    <property type="match status" value="1"/>
</dbReference>
<dbReference type="RefSeq" id="WP_187814934.1">
    <property type="nucleotide sequence ID" value="NZ_JACTVJ010000007.1"/>
</dbReference>
<keyword evidence="2" id="KW-1185">Reference proteome</keyword>
<dbReference type="InterPro" id="IPR058005">
    <property type="entry name" value="Repressor_C"/>
</dbReference>
<dbReference type="EMBL" id="JACTVJ010000007">
    <property type="protein sequence ID" value="MBC9714513.1"/>
    <property type="molecule type" value="Genomic_DNA"/>
</dbReference>
<sequence>MTKPKGFEVFYLTTGKVVHTARRTDTRTLCNKPINGVRLCYTPYVTCTPCVKLVAAMAVDEEKKSVPKKSRDTGEKVHMTANDALTNEIRANIERARALATEGQEEALNELVEETEAKLKALKGAGSVKLRTTLRDELTAALKETPDTEEEDGKGLSGLVIPPDVQALVDQGAEKALEGVRLGVEMGNIGEAVSQIQLSMRLLSDHNGLPDLLAKERETQLCAALIYKQVAAEIQPDEVQKDDALKSLKRAVQNKNSDVLVGWLRALDDDKEAGLKEAESRFPDAAAAYKKAKKSQTKAAPASLTEAVYSLYAAQGIELPRKGRTELERERRQRAKELEAGDDSRLTPQQRLTNYVESITAALDKTEKNAPKLTGAAKRKARNDLQKLADRILAIKDTI</sequence>
<comment type="caution">
    <text evidence="1">The sequence shown here is derived from an EMBL/GenBank/DDBJ whole genome shotgun (WGS) entry which is preliminary data.</text>
</comment>
<accession>A0ABR7SGI5</accession>
<organism evidence="1 2">
    <name type="scientific">Streptomyces polyasparticus</name>
    <dbReference type="NCBI Taxonomy" id="2767826"/>
    <lineage>
        <taxon>Bacteria</taxon>
        <taxon>Bacillati</taxon>
        <taxon>Actinomycetota</taxon>
        <taxon>Actinomycetes</taxon>
        <taxon>Kitasatosporales</taxon>
        <taxon>Streptomycetaceae</taxon>
        <taxon>Streptomyces</taxon>
    </lineage>
</organism>
<evidence type="ECO:0000313" key="1">
    <source>
        <dbReference type="EMBL" id="MBC9714513.1"/>
    </source>
</evidence>
<gene>
    <name evidence="1" type="ORF">H9Y04_18305</name>
</gene>
<reference evidence="1 2" key="1">
    <citation type="submission" date="2020-08" db="EMBL/GenBank/DDBJ databases">
        <title>Genemic of Streptomyces polyaspartic.</title>
        <authorList>
            <person name="Liu W."/>
        </authorList>
    </citation>
    <scope>NUCLEOTIDE SEQUENCE [LARGE SCALE GENOMIC DNA]</scope>
    <source>
        <strain evidence="1 2">TRM66268-LWL</strain>
    </source>
</reference>